<dbReference type="AlphaFoldDB" id="A0AAD9JBT1"/>
<evidence type="ECO:0000256" key="2">
    <source>
        <dbReference type="ARBA" id="ARBA00004496"/>
    </source>
</evidence>
<dbReference type="InterPro" id="IPR011009">
    <property type="entry name" value="Kinase-like_dom_sf"/>
</dbReference>
<name>A0AAD9JBT1_9ANNE</name>
<evidence type="ECO:0000256" key="16">
    <source>
        <dbReference type="ARBA" id="ARBA00022859"/>
    </source>
</evidence>
<keyword evidence="6" id="KW-0690">Ribosome biogenesis</keyword>
<dbReference type="EMBL" id="JAODUP010000419">
    <property type="protein sequence ID" value="KAK2150183.1"/>
    <property type="molecule type" value="Genomic_DNA"/>
</dbReference>
<comment type="cofactor">
    <cofactor evidence="1 22">
        <name>Mg(2+)</name>
        <dbReference type="ChEBI" id="CHEBI:18420"/>
    </cofactor>
</comment>
<evidence type="ECO:0000256" key="12">
    <source>
        <dbReference type="ARBA" id="ARBA00022741"/>
    </source>
</evidence>
<dbReference type="GO" id="GO:0051607">
    <property type="term" value="P:defense response to virus"/>
    <property type="evidence" value="ECO:0007669"/>
    <property type="project" value="UniProtKB-KW"/>
</dbReference>
<dbReference type="GO" id="GO:0005737">
    <property type="term" value="C:cytoplasm"/>
    <property type="evidence" value="ECO:0007669"/>
    <property type="project" value="UniProtKB-SubCell"/>
</dbReference>
<keyword evidence="15 22" id="KW-0460">Magnesium</keyword>
<evidence type="ECO:0000256" key="17">
    <source>
        <dbReference type="ARBA" id="ARBA00023118"/>
    </source>
</evidence>
<keyword evidence="9" id="KW-0399">Innate immunity</keyword>
<proteinExistence type="inferred from homology"/>
<dbReference type="FunFam" id="3.30.200.20:FF:000200">
    <property type="entry name" value="Serine/threonine-protein kinase RIO3"/>
    <property type="match status" value="1"/>
</dbReference>
<keyword evidence="5" id="KW-0963">Cytoplasm</keyword>
<sequence>MSADQTPAWGGAAPCWGSPATETPWSLKDVMSEELAQQLDKEEQEQHMQDLNARKGDIIDIDKLVDMAPGETCSDYMLAQMLQHEFDREHDAFLDKEEQHWNGSSKVKISFKNYRSVHPKIQEDEVEDEEEIWEDDYKDDPVPLFNKSGISGKGKNIITKHDPQITERRNVRRMEQFPPEFDTGDSRRMNVHLPNHVYNRLKRHSVEETKRSQRLHEKKEYSTTDMALDAKTRLILYKLVNGGTLESVEGVISSGKESVVFHGTGGSMNNALVPDECAIKVFKTTLSTFKNRCDYIRGDVRFMKDEFKKQNPRIIIKIWAEKELANLKKMENCGIPCPKAVVLKKNVLVMEFIGQDQKPAPKLRNASLSAAELECAYEQCINNMRQMYEKCNLVHADLSAYNMLWHNDILYFIDVAQGVDTMHPHAKEFLLRDCSNVSEFFKSAGVHDVKNKYALFNDITGLNLVGEGKEFLSQIEEYKKSEEMLRMDKGKAYPFDYFFEKEMKEREDKHKKQQHLFDESSSEDEASDPDTMLRKEALNPETEEKICLSLKLGTTETAEEPDCQQDCDDE</sequence>
<keyword evidence="14" id="KW-0067">ATP-binding</keyword>
<evidence type="ECO:0000256" key="6">
    <source>
        <dbReference type="ARBA" id="ARBA00022517"/>
    </source>
</evidence>
<comment type="catalytic activity">
    <reaction evidence="19 22">
        <text>L-seryl-[protein] + ATP = O-phospho-L-seryl-[protein] + ADP + H(+)</text>
        <dbReference type="Rhea" id="RHEA:17989"/>
        <dbReference type="Rhea" id="RHEA-COMP:9863"/>
        <dbReference type="Rhea" id="RHEA-COMP:11604"/>
        <dbReference type="ChEBI" id="CHEBI:15378"/>
        <dbReference type="ChEBI" id="CHEBI:29999"/>
        <dbReference type="ChEBI" id="CHEBI:30616"/>
        <dbReference type="ChEBI" id="CHEBI:83421"/>
        <dbReference type="ChEBI" id="CHEBI:456216"/>
        <dbReference type="EC" id="2.7.11.1"/>
    </reaction>
</comment>
<evidence type="ECO:0000256" key="15">
    <source>
        <dbReference type="ARBA" id="ARBA00022842"/>
    </source>
</evidence>
<dbReference type="GO" id="GO:0045087">
    <property type="term" value="P:innate immune response"/>
    <property type="evidence" value="ECO:0007669"/>
    <property type="project" value="UniProtKB-KW"/>
</dbReference>
<comment type="subunit">
    <text evidence="20">Interacts with CASP10. Interacts with IRF3; RIOK3 probably mediates the interaction of TBK1 with IRF3. Associated with 40S pre-ribosomal particles.</text>
</comment>
<dbReference type="GO" id="GO:0004674">
    <property type="term" value="F:protein serine/threonine kinase activity"/>
    <property type="evidence" value="ECO:0007669"/>
    <property type="project" value="UniProtKB-UniRule"/>
</dbReference>
<feature type="compositionally biased region" description="Basic and acidic residues" evidence="23">
    <location>
        <begin position="531"/>
        <end position="546"/>
    </location>
</feature>
<protein>
    <recommendedName>
        <fullName evidence="21 22">Serine/threonine-protein kinase RIO3</fullName>
        <ecNumber evidence="4 22">2.7.11.1</ecNumber>
    </recommendedName>
</protein>
<comment type="subcellular location">
    <subcellularLocation>
        <location evidence="2">Cytoplasm</location>
    </subcellularLocation>
</comment>
<keyword evidence="16" id="KW-0391">Immunity</keyword>
<gene>
    <name evidence="25" type="ORF">LSH36_419g03012</name>
</gene>
<keyword evidence="17" id="KW-0051">Antiviral defense</keyword>
<feature type="region of interest" description="Disordered" evidence="23">
    <location>
        <begin position="509"/>
        <end position="570"/>
    </location>
</feature>
<dbReference type="GO" id="GO:0046872">
    <property type="term" value="F:metal ion binding"/>
    <property type="evidence" value="ECO:0007669"/>
    <property type="project" value="UniProtKB-UniRule"/>
</dbReference>
<keyword evidence="8" id="KW-0597">Phosphoprotein</keyword>
<dbReference type="InterPro" id="IPR018934">
    <property type="entry name" value="RIO_dom"/>
</dbReference>
<dbReference type="GO" id="GO:0005524">
    <property type="term" value="F:ATP binding"/>
    <property type="evidence" value="ECO:0007669"/>
    <property type="project" value="UniProtKB-UniRule"/>
</dbReference>
<dbReference type="SMART" id="SM00090">
    <property type="entry name" value="RIO"/>
    <property type="match status" value="1"/>
</dbReference>
<feature type="compositionally biased region" description="Basic and acidic residues" evidence="23">
    <location>
        <begin position="509"/>
        <end position="518"/>
    </location>
</feature>
<dbReference type="SUPFAM" id="SSF56112">
    <property type="entry name" value="Protein kinase-like (PK-like)"/>
    <property type="match status" value="1"/>
</dbReference>
<keyword evidence="12 22" id="KW-0547">Nucleotide-binding</keyword>
<evidence type="ECO:0000313" key="26">
    <source>
        <dbReference type="Proteomes" id="UP001208570"/>
    </source>
</evidence>
<evidence type="ECO:0000256" key="23">
    <source>
        <dbReference type="SAM" id="MobiDB-lite"/>
    </source>
</evidence>
<keyword evidence="13 22" id="KW-0418">Kinase</keyword>
<dbReference type="InterPro" id="IPR051272">
    <property type="entry name" value="RIO-type_Ser/Thr_kinase"/>
</dbReference>
<dbReference type="PIRSF" id="PIRSF038146">
    <property type="entry name" value="Ser/Thr_PK_RIO3"/>
    <property type="match status" value="1"/>
</dbReference>
<evidence type="ECO:0000256" key="10">
    <source>
        <dbReference type="ARBA" id="ARBA00022679"/>
    </source>
</evidence>
<dbReference type="Gene3D" id="1.10.510.10">
    <property type="entry name" value="Transferase(Phosphotransferase) domain 1"/>
    <property type="match status" value="1"/>
</dbReference>
<feature type="compositionally biased region" description="Acidic residues" evidence="23">
    <location>
        <begin position="557"/>
        <end position="570"/>
    </location>
</feature>
<reference evidence="25" key="1">
    <citation type="journal article" date="2023" name="Mol. Biol. Evol.">
        <title>Third-Generation Sequencing Reveals the Adaptive Role of the Epigenome in Three Deep-Sea Polychaetes.</title>
        <authorList>
            <person name="Perez M."/>
            <person name="Aroh O."/>
            <person name="Sun Y."/>
            <person name="Lan Y."/>
            <person name="Juniper S.K."/>
            <person name="Young C.R."/>
            <person name="Angers B."/>
            <person name="Qian P.Y."/>
        </authorList>
    </citation>
    <scope>NUCLEOTIDE SEQUENCE</scope>
    <source>
        <strain evidence="25">P08H-3</strain>
    </source>
</reference>
<feature type="region of interest" description="Disordered" evidence="23">
    <location>
        <begin position="1"/>
        <end position="23"/>
    </location>
</feature>
<dbReference type="EC" id="2.7.11.1" evidence="4 22"/>
<comment type="caution">
    <text evidence="25">The sequence shown here is derived from an EMBL/GenBank/DDBJ whole genome shotgun (WGS) entry which is preliminary data.</text>
</comment>
<evidence type="ECO:0000256" key="13">
    <source>
        <dbReference type="ARBA" id="ARBA00022777"/>
    </source>
</evidence>
<evidence type="ECO:0000259" key="24">
    <source>
        <dbReference type="SMART" id="SM00090"/>
    </source>
</evidence>
<dbReference type="FunFam" id="1.10.510.10:FF:000254">
    <property type="entry name" value="Serine/threonine-protein kinase RIO3"/>
    <property type="match status" value="1"/>
</dbReference>
<evidence type="ECO:0000256" key="1">
    <source>
        <dbReference type="ARBA" id="ARBA00001946"/>
    </source>
</evidence>
<comment type="catalytic activity">
    <reaction evidence="18 22">
        <text>L-threonyl-[protein] + ATP = O-phospho-L-threonyl-[protein] + ADP + H(+)</text>
        <dbReference type="Rhea" id="RHEA:46608"/>
        <dbReference type="Rhea" id="RHEA-COMP:11060"/>
        <dbReference type="Rhea" id="RHEA-COMP:11605"/>
        <dbReference type="ChEBI" id="CHEBI:15378"/>
        <dbReference type="ChEBI" id="CHEBI:30013"/>
        <dbReference type="ChEBI" id="CHEBI:30616"/>
        <dbReference type="ChEBI" id="CHEBI:61977"/>
        <dbReference type="ChEBI" id="CHEBI:456216"/>
        <dbReference type="EC" id="2.7.11.1"/>
    </reaction>
</comment>
<dbReference type="PANTHER" id="PTHR45723">
    <property type="entry name" value="SERINE/THREONINE-PROTEIN KINASE RIO1"/>
    <property type="match status" value="1"/>
</dbReference>
<evidence type="ECO:0000256" key="8">
    <source>
        <dbReference type="ARBA" id="ARBA00022553"/>
    </source>
</evidence>
<dbReference type="InterPro" id="IPR000687">
    <property type="entry name" value="RIO_kinase"/>
</dbReference>
<organism evidence="25 26">
    <name type="scientific">Paralvinella palmiformis</name>
    <dbReference type="NCBI Taxonomy" id="53620"/>
    <lineage>
        <taxon>Eukaryota</taxon>
        <taxon>Metazoa</taxon>
        <taxon>Spiralia</taxon>
        <taxon>Lophotrochozoa</taxon>
        <taxon>Annelida</taxon>
        <taxon>Polychaeta</taxon>
        <taxon>Sedentaria</taxon>
        <taxon>Canalipalpata</taxon>
        <taxon>Terebellida</taxon>
        <taxon>Terebelliformia</taxon>
        <taxon>Alvinellidae</taxon>
        <taxon>Paralvinella</taxon>
    </lineage>
</organism>
<evidence type="ECO:0000256" key="7">
    <source>
        <dbReference type="ARBA" id="ARBA00022527"/>
    </source>
</evidence>
<evidence type="ECO:0000256" key="18">
    <source>
        <dbReference type="ARBA" id="ARBA00047899"/>
    </source>
</evidence>
<evidence type="ECO:0000256" key="21">
    <source>
        <dbReference type="ARBA" id="ARBA00068351"/>
    </source>
</evidence>
<evidence type="ECO:0000256" key="3">
    <source>
        <dbReference type="ARBA" id="ARBA00009196"/>
    </source>
</evidence>
<dbReference type="Pfam" id="PF01163">
    <property type="entry name" value="RIO1"/>
    <property type="match status" value="1"/>
</dbReference>
<evidence type="ECO:0000256" key="11">
    <source>
        <dbReference type="ARBA" id="ARBA00022723"/>
    </source>
</evidence>
<evidence type="ECO:0000256" key="22">
    <source>
        <dbReference type="PIRNR" id="PIRNR038146"/>
    </source>
</evidence>
<evidence type="ECO:0000256" key="19">
    <source>
        <dbReference type="ARBA" id="ARBA00048679"/>
    </source>
</evidence>
<dbReference type="InterPro" id="IPR017406">
    <property type="entry name" value="Ser/Thr_kinase_Rio3"/>
</dbReference>
<dbReference type="CDD" id="cd05146">
    <property type="entry name" value="RIO3_euk"/>
    <property type="match status" value="1"/>
</dbReference>
<feature type="domain" description="RIO kinase" evidence="24">
    <location>
        <begin position="217"/>
        <end position="461"/>
    </location>
</feature>
<evidence type="ECO:0000256" key="20">
    <source>
        <dbReference type="ARBA" id="ARBA00064322"/>
    </source>
</evidence>
<evidence type="ECO:0000256" key="4">
    <source>
        <dbReference type="ARBA" id="ARBA00012513"/>
    </source>
</evidence>
<accession>A0AAD9JBT1</accession>
<keyword evidence="26" id="KW-1185">Reference proteome</keyword>
<keyword evidence="7 22" id="KW-0723">Serine/threonine-protein kinase</keyword>
<comment type="similarity">
    <text evidence="3 22">Belongs to the protein kinase superfamily. RIO-type Ser/Thr kinase family.</text>
</comment>
<evidence type="ECO:0000313" key="25">
    <source>
        <dbReference type="EMBL" id="KAK2150183.1"/>
    </source>
</evidence>
<keyword evidence="11 22" id="KW-0479">Metal-binding</keyword>
<evidence type="ECO:0000256" key="5">
    <source>
        <dbReference type="ARBA" id="ARBA00022490"/>
    </source>
</evidence>
<dbReference type="Proteomes" id="UP001208570">
    <property type="component" value="Unassembled WGS sequence"/>
</dbReference>
<evidence type="ECO:0000256" key="9">
    <source>
        <dbReference type="ARBA" id="ARBA00022588"/>
    </source>
</evidence>
<dbReference type="Gene3D" id="3.30.200.20">
    <property type="entry name" value="Phosphorylase Kinase, domain 1"/>
    <property type="match status" value="1"/>
</dbReference>
<keyword evidence="10 22" id="KW-0808">Transferase</keyword>
<dbReference type="GO" id="GO:0042254">
    <property type="term" value="P:ribosome biogenesis"/>
    <property type="evidence" value="ECO:0007669"/>
    <property type="project" value="UniProtKB-KW"/>
</dbReference>
<evidence type="ECO:0000256" key="14">
    <source>
        <dbReference type="ARBA" id="ARBA00022840"/>
    </source>
</evidence>